<keyword evidence="1" id="KW-0696">RNA-directed RNA polymerase</keyword>
<feature type="compositionally biased region" description="Acidic residues" evidence="2">
    <location>
        <begin position="98"/>
        <end position="108"/>
    </location>
</feature>
<dbReference type="EMBL" id="OZ023719">
    <property type="protein sequence ID" value="CAK9868094.1"/>
    <property type="molecule type" value="Genomic_DNA"/>
</dbReference>
<evidence type="ECO:0000256" key="1">
    <source>
        <dbReference type="RuleBase" id="RU363098"/>
    </source>
</evidence>
<gene>
    <name evidence="4" type="ORF">CSSPJE1EN2_LOCUS11089</name>
</gene>
<feature type="region of interest" description="Disordered" evidence="2">
    <location>
        <begin position="174"/>
        <end position="195"/>
    </location>
</feature>
<dbReference type="Proteomes" id="UP001497522">
    <property type="component" value="Chromosome 18"/>
</dbReference>
<feature type="compositionally biased region" description="Basic and acidic residues" evidence="2">
    <location>
        <begin position="31"/>
        <end position="43"/>
    </location>
</feature>
<dbReference type="PANTHER" id="PTHR23079:SF55">
    <property type="entry name" value="RNA-DIRECTED RNA POLYMERASE"/>
    <property type="match status" value="1"/>
</dbReference>
<dbReference type="Pfam" id="PF05183">
    <property type="entry name" value="RdRP"/>
    <property type="match status" value="1"/>
</dbReference>
<evidence type="ECO:0000313" key="4">
    <source>
        <dbReference type="EMBL" id="CAK9868094.1"/>
    </source>
</evidence>
<organism evidence="4 5">
    <name type="scientific">Sphagnum jensenii</name>
    <dbReference type="NCBI Taxonomy" id="128206"/>
    <lineage>
        <taxon>Eukaryota</taxon>
        <taxon>Viridiplantae</taxon>
        <taxon>Streptophyta</taxon>
        <taxon>Embryophyta</taxon>
        <taxon>Bryophyta</taxon>
        <taxon>Sphagnophytina</taxon>
        <taxon>Sphagnopsida</taxon>
        <taxon>Sphagnales</taxon>
        <taxon>Sphagnaceae</taxon>
        <taxon>Sphagnum</taxon>
    </lineage>
</organism>
<feature type="compositionally biased region" description="Polar residues" evidence="2">
    <location>
        <begin position="47"/>
        <end position="56"/>
    </location>
</feature>
<protein>
    <recommendedName>
        <fullName evidence="1">RNA-dependent RNA polymerase</fullName>
        <ecNumber evidence="1">2.7.7.48</ecNumber>
    </recommendedName>
</protein>
<proteinExistence type="inferred from homology"/>
<name>A0ABP1B013_9BRYO</name>
<sequence length="1084" mass="122809">MQGVWKLVSWATGKGEEEEGGGGGGGGVVKSDGENEVPFKADGDSFGFSSPVSWTQDGAAEEFEDAAYELAAKNESEGSTRRTANRSVRSTQGQLLRDDEESPQDSDEGGLQGSLSAELDDEPEDPLHQRFRDFHLSHQLATGLHRESGLPKSQSYASSRSLRSKNVVVLSGGEDGAPEQIQGGMSKTKGVKSPPRKLASFYSNGLKQIQLQKLEKLKELDKDWDTWFPEVREEPYVWPWTTLTEQQVALGQLDFKKFLVVLSCLGELKLKPEEVLNIDQIRNIKSMPLEEVAEYTCREVAIQKSIRPESFPVVNRAWLKKNEPVSFECNVDRFGNYKLKVVEPRQVSTLLHRTFGADRVMPVYFDQPPPAHDQFRIVRDGILVGLRRYRFWAFKDSGKEDFKKRNKAGAKDYQRAVKCYFVCTESLADIDLNDPSFKYFTQVHAARCHIMHIHTVPTMAKFASRLQLALSKSATAGINLTRVDIEVKMTEDVRCKMVDDSGKPMSHTDGTGQISPDVAKLLPSSVLKGKVDNKEGRPTLVQIHMFWHGEAIKGTFQVNQKLKGLKIYYRESMKKVSADDVLRDFSTVNSLAILNTSHKPKEAHLSQDLIVLLSIGNVPASFFIELVKKALDNVCNMFKQWELAYKEVENCTQGVGEQTYRMLESGFPMNHPQVQKNLRLLAQDRIVDIRKGCVPLPGSFYLMGTSDPTEKKVLKHHQVAISMGEGKILGKVLVYKSPGKHWGDVHLFEAIWDSRLDPYVSASKYTIFFSVQGERPVVDEIANSDLDGDLYWVCNNEQLISHFTPSPPWKRLGGKINYPEDDRPDNLTPEQLEKALFKKFLKARFQTFRPMPTAANYWLAHMDRYLTLKDNPDPQDEMSLISESIDDLIEIFYRALDADKTGEEVQLPARLKPVVWPHFMDKKENDKRVYYKSSSVLGQIYDLADISTDNLGYSHQETMNYDPKFEYERFDKYVEKWRGLLQVYNKEMQGAAKDKQNDIIARYQKILIGDGKPLSQIWEEASALYVANHEHAVMTMKKGHPPSLQFAMSVALMHLCDIYSRNVSGGAPPYSRAASVRNKILQHS</sequence>
<dbReference type="EC" id="2.7.7.48" evidence="1"/>
<accession>A0ABP1B013</accession>
<reference evidence="4" key="1">
    <citation type="submission" date="2024-03" db="EMBL/GenBank/DDBJ databases">
        <authorList>
            <consortium name="ELIXIR-Norway"/>
            <consortium name="Elixir Norway"/>
        </authorList>
    </citation>
    <scope>NUCLEOTIDE SEQUENCE</scope>
</reference>
<evidence type="ECO:0000259" key="3">
    <source>
        <dbReference type="Pfam" id="PF05183"/>
    </source>
</evidence>
<feature type="domain" description="RDRP core" evidence="3">
    <location>
        <begin position="346"/>
        <end position="942"/>
    </location>
</feature>
<evidence type="ECO:0000313" key="5">
    <source>
        <dbReference type="Proteomes" id="UP001497522"/>
    </source>
</evidence>
<comment type="catalytic activity">
    <reaction evidence="1">
        <text>RNA(n) + a ribonucleoside 5'-triphosphate = RNA(n+1) + diphosphate</text>
        <dbReference type="Rhea" id="RHEA:21248"/>
        <dbReference type="Rhea" id="RHEA-COMP:14527"/>
        <dbReference type="Rhea" id="RHEA-COMP:17342"/>
        <dbReference type="ChEBI" id="CHEBI:33019"/>
        <dbReference type="ChEBI" id="CHEBI:61557"/>
        <dbReference type="ChEBI" id="CHEBI:140395"/>
        <dbReference type="EC" id="2.7.7.48"/>
    </reaction>
</comment>
<keyword evidence="1" id="KW-0808">Transferase</keyword>
<keyword evidence="1" id="KW-0943">RNA-mediated gene silencing</keyword>
<comment type="function">
    <text evidence="1">Probably involved in the RNA silencing pathway and required for the generation of small interfering RNAs (siRNAs).</text>
</comment>
<keyword evidence="1" id="KW-0548">Nucleotidyltransferase</keyword>
<evidence type="ECO:0000256" key="2">
    <source>
        <dbReference type="SAM" id="MobiDB-lite"/>
    </source>
</evidence>
<dbReference type="PANTHER" id="PTHR23079">
    <property type="entry name" value="RNA-DEPENDENT RNA POLYMERASE"/>
    <property type="match status" value="1"/>
</dbReference>
<comment type="similarity">
    <text evidence="1">Belongs to the RdRP family.</text>
</comment>
<feature type="region of interest" description="Disordered" evidence="2">
    <location>
        <begin position="142"/>
        <end position="161"/>
    </location>
</feature>
<feature type="compositionally biased region" description="Polar residues" evidence="2">
    <location>
        <begin position="81"/>
        <end position="94"/>
    </location>
</feature>
<dbReference type="InterPro" id="IPR057596">
    <property type="entry name" value="RDRP_core"/>
</dbReference>
<dbReference type="InterPro" id="IPR007855">
    <property type="entry name" value="RDRP"/>
</dbReference>
<keyword evidence="1" id="KW-0694">RNA-binding</keyword>
<feature type="region of interest" description="Disordered" evidence="2">
    <location>
        <begin position="1"/>
        <end position="125"/>
    </location>
</feature>
<keyword evidence="5" id="KW-1185">Reference proteome</keyword>